<accession>A0A177XW03</accession>
<gene>
    <name evidence="1" type="ORF">APB76_18105</name>
</gene>
<name>A0A177XW03_9VIBR</name>
<dbReference type="EMBL" id="LLEI02000058">
    <property type="protein sequence ID" value="OAJ92802.1"/>
    <property type="molecule type" value="Genomic_DNA"/>
</dbReference>
<proteinExistence type="predicted"/>
<evidence type="ECO:0000313" key="1">
    <source>
        <dbReference type="EMBL" id="OAJ92802.1"/>
    </source>
</evidence>
<organism evidence="1 2">
    <name type="scientific">Vibrio bivalvicida</name>
    <dbReference type="NCBI Taxonomy" id="1276888"/>
    <lineage>
        <taxon>Bacteria</taxon>
        <taxon>Pseudomonadati</taxon>
        <taxon>Pseudomonadota</taxon>
        <taxon>Gammaproteobacteria</taxon>
        <taxon>Vibrionales</taxon>
        <taxon>Vibrionaceae</taxon>
        <taxon>Vibrio</taxon>
        <taxon>Vibrio oreintalis group</taxon>
    </lineage>
</organism>
<comment type="caution">
    <text evidence="1">The sequence shown here is derived from an EMBL/GenBank/DDBJ whole genome shotgun (WGS) entry which is preliminary data.</text>
</comment>
<sequence>MYTGQLTNQNTIDETCLAKNALDKPDSPIHETDIGMVTFQHQRNNTKELNKRTTPVNWLWLIQLLVEKCHWRDSLYLRSIRREARAPYP</sequence>
<protein>
    <submittedName>
        <fullName evidence="1">Uncharacterized protein</fullName>
    </submittedName>
</protein>
<dbReference type="AlphaFoldDB" id="A0A177XW03"/>
<dbReference type="Proteomes" id="UP000078406">
    <property type="component" value="Unassembled WGS sequence"/>
</dbReference>
<reference evidence="1 2" key="1">
    <citation type="journal article" date="2016" name="Syst. Appl. Microbiol.">
        <title>Vibrio bivalvicida sp. nov., a novel larval pathogen for bivalve molluscs reared in a hatchery.</title>
        <authorList>
            <person name="Dubert J."/>
            <person name="Romalde J.L."/>
            <person name="Prado S."/>
            <person name="Barja J.L."/>
        </authorList>
    </citation>
    <scope>NUCLEOTIDE SEQUENCE [LARGE SCALE GENOMIC DNA]</scope>
    <source>
        <strain evidence="1 2">605</strain>
    </source>
</reference>
<evidence type="ECO:0000313" key="2">
    <source>
        <dbReference type="Proteomes" id="UP000078406"/>
    </source>
</evidence>